<protein>
    <recommendedName>
        <fullName evidence="3">Knr4/Smi1-like domain-containing protein</fullName>
    </recommendedName>
</protein>
<dbReference type="Proteomes" id="UP001354649">
    <property type="component" value="Unassembled WGS sequence"/>
</dbReference>
<dbReference type="AlphaFoldDB" id="A0ABD5JN72"/>
<dbReference type="EMBL" id="JAZBJQ010000053">
    <property type="protein sequence ID" value="MEE4589726.1"/>
    <property type="molecule type" value="Genomic_DNA"/>
</dbReference>
<evidence type="ECO:0000313" key="2">
    <source>
        <dbReference type="Proteomes" id="UP001354649"/>
    </source>
</evidence>
<organism evidence="1 2">
    <name type="scientific">Streptomyces antimycoticus</name>
    <dbReference type="NCBI Taxonomy" id="68175"/>
    <lineage>
        <taxon>Bacteria</taxon>
        <taxon>Bacillati</taxon>
        <taxon>Actinomycetota</taxon>
        <taxon>Actinomycetes</taxon>
        <taxon>Kitasatosporales</taxon>
        <taxon>Streptomycetaceae</taxon>
        <taxon>Streptomyces</taxon>
        <taxon>Streptomyces violaceusniger group</taxon>
    </lineage>
</organism>
<evidence type="ECO:0000313" key="1">
    <source>
        <dbReference type="EMBL" id="MEE4589726.1"/>
    </source>
</evidence>
<gene>
    <name evidence="1" type="ORF">V2K49_43145</name>
</gene>
<accession>A0ABD5JN72</accession>
<name>A0ABD5JN72_9ACTN</name>
<sequence>MEDMMSDVLPAWAAITNWLAVHAPASHATLRPGAAVADVRSTEEALGMGLPVDLVTLLTMCDGTVDASALDRDPDEYDPGLFLAQHHLLPFEEIAQVRGRGGNIDPFWGSWVPFAVTDYSLPPWGGLAIDGEGRLATFNQDGGEPPSAPLTSPGYGSLSEFLDVVAEALTQGTGPLMAEAAPGFHRGALVWGPLPGEGAPWTSVHSKDDSTA</sequence>
<reference evidence="1 2" key="1">
    <citation type="submission" date="2023-11" db="EMBL/GenBank/DDBJ databases">
        <title>30 novel species of actinomycetes from the DSMZ collection.</title>
        <authorList>
            <person name="Nouioui I."/>
        </authorList>
    </citation>
    <scope>NUCLEOTIDE SEQUENCE [LARGE SCALE GENOMIC DNA]</scope>
    <source>
        <strain evidence="1 2">DSM 41602</strain>
    </source>
</reference>
<proteinExistence type="predicted"/>
<evidence type="ECO:0008006" key="3">
    <source>
        <dbReference type="Google" id="ProtNLM"/>
    </source>
</evidence>
<comment type="caution">
    <text evidence="1">The sequence shown here is derived from an EMBL/GenBank/DDBJ whole genome shotgun (WGS) entry which is preliminary data.</text>
</comment>